<keyword evidence="7" id="KW-1185">Reference proteome</keyword>
<sequence length="270" mass="29045">MATATDISNRIIEAVMAQKLAPGARLGEQQLAMLFDCSRTIVREALTRLATRGIVTVSARRGWYVIEPSLDEAREAFEARRVIELGLLHQLQASGRPLDKAAVRRLKAHVQREKAALAGSDVGARTFLLGDFHVCLADCLGNALLADTLRDFTARTTLIAMLYQSSHDAAQSCEDHVRIVEALEQGDMARAEALMAEHIGTVQAALRPEGTPDPLAQLRDALAPVHLGPPGTEAAAPRRRARRTVAQATPDFPPAAPPEGDASPYLGALL</sequence>
<evidence type="ECO:0000259" key="5">
    <source>
        <dbReference type="PROSITE" id="PS50949"/>
    </source>
</evidence>
<dbReference type="InterPro" id="IPR011711">
    <property type="entry name" value="GntR_C"/>
</dbReference>
<dbReference type="InterPro" id="IPR000524">
    <property type="entry name" value="Tscrpt_reg_HTH_GntR"/>
</dbReference>
<organism evidence="6 7">
    <name type="scientific">Acidovorax lacteus</name>
    <dbReference type="NCBI Taxonomy" id="1924988"/>
    <lineage>
        <taxon>Bacteria</taxon>
        <taxon>Pseudomonadati</taxon>
        <taxon>Pseudomonadota</taxon>
        <taxon>Betaproteobacteria</taxon>
        <taxon>Burkholderiales</taxon>
        <taxon>Comamonadaceae</taxon>
        <taxon>Acidovorax</taxon>
    </lineage>
</organism>
<proteinExistence type="predicted"/>
<evidence type="ECO:0000313" key="7">
    <source>
        <dbReference type="Proteomes" id="UP001501788"/>
    </source>
</evidence>
<evidence type="ECO:0000313" key="6">
    <source>
        <dbReference type="EMBL" id="GAA4426702.1"/>
    </source>
</evidence>
<gene>
    <name evidence="6" type="ORF">GCM10023090_23000</name>
</gene>
<name>A0ABP8LE36_9BURK</name>
<keyword evidence="3" id="KW-0804">Transcription</keyword>
<dbReference type="RefSeq" id="WP_345065076.1">
    <property type="nucleotide sequence ID" value="NZ_BAABEX010000026.1"/>
</dbReference>
<feature type="region of interest" description="Disordered" evidence="4">
    <location>
        <begin position="227"/>
        <end position="270"/>
    </location>
</feature>
<evidence type="ECO:0000256" key="1">
    <source>
        <dbReference type="ARBA" id="ARBA00023015"/>
    </source>
</evidence>
<keyword evidence="1" id="KW-0805">Transcription regulation</keyword>
<dbReference type="EMBL" id="BAABEX010000026">
    <property type="protein sequence ID" value="GAA4426702.1"/>
    <property type="molecule type" value="Genomic_DNA"/>
</dbReference>
<dbReference type="Proteomes" id="UP001501788">
    <property type="component" value="Unassembled WGS sequence"/>
</dbReference>
<dbReference type="PANTHER" id="PTHR43537:SF53">
    <property type="entry name" value="HTH-TYPE TRANSCRIPTIONAL REPRESSOR NANR"/>
    <property type="match status" value="1"/>
</dbReference>
<reference evidence="7" key="1">
    <citation type="journal article" date="2019" name="Int. J. Syst. Evol. Microbiol.">
        <title>The Global Catalogue of Microorganisms (GCM) 10K type strain sequencing project: providing services to taxonomists for standard genome sequencing and annotation.</title>
        <authorList>
            <consortium name="The Broad Institute Genomics Platform"/>
            <consortium name="The Broad Institute Genome Sequencing Center for Infectious Disease"/>
            <person name="Wu L."/>
            <person name="Ma J."/>
        </authorList>
    </citation>
    <scope>NUCLEOTIDE SEQUENCE [LARGE SCALE GENOMIC DNA]</scope>
    <source>
        <strain evidence="7">JCM 31890</strain>
    </source>
</reference>
<dbReference type="Pfam" id="PF00392">
    <property type="entry name" value="GntR"/>
    <property type="match status" value="1"/>
</dbReference>
<dbReference type="SMART" id="SM00895">
    <property type="entry name" value="FCD"/>
    <property type="match status" value="1"/>
</dbReference>
<dbReference type="Pfam" id="PF07729">
    <property type="entry name" value="FCD"/>
    <property type="match status" value="1"/>
</dbReference>
<evidence type="ECO:0000256" key="2">
    <source>
        <dbReference type="ARBA" id="ARBA00023125"/>
    </source>
</evidence>
<dbReference type="SUPFAM" id="SSF48008">
    <property type="entry name" value="GntR ligand-binding domain-like"/>
    <property type="match status" value="1"/>
</dbReference>
<protein>
    <submittedName>
        <fullName evidence="6">GntR family transcriptional regulator</fullName>
    </submittedName>
</protein>
<dbReference type="InterPro" id="IPR008920">
    <property type="entry name" value="TF_FadR/GntR_C"/>
</dbReference>
<dbReference type="SUPFAM" id="SSF46785">
    <property type="entry name" value="Winged helix' DNA-binding domain"/>
    <property type="match status" value="1"/>
</dbReference>
<dbReference type="SMART" id="SM00345">
    <property type="entry name" value="HTH_GNTR"/>
    <property type="match status" value="1"/>
</dbReference>
<dbReference type="Gene3D" id="1.20.120.530">
    <property type="entry name" value="GntR ligand-binding domain-like"/>
    <property type="match status" value="1"/>
</dbReference>
<keyword evidence="2" id="KW-0238">DNA-binding</keyword>
<dbReference type="Gene3D" id="1.10.10.10">
    <property type="entry name" value="Winged helix-like DNA-binding domain superfamily/Winged helix DNA-binding domain"/>
    <property type="match status" value="1"/>
</dbReference>
<evidence type="ECO:0000256" key="4">
    <source>
        <dbReference type="SAM" id="MobiDB-lite"/>
    </source>
</evidence>
<dbReference type="PANTHER" id="PTHR43537">
    <property type="entry name" value="TRANSCRIPTIONAL REGULATOR, GNTR FAMILY"/>
    <property type="match status" value="1"/>
</dbReference>
<evidence type="ECO:0000256" key="3">
    <source>
        <dbReference type="ARBA" id="ARBA00023163"/>
    </source>
</evidence>
<feature type="domain" description="HTH gntR-type" evidence="5">
    <location>
        <begin position="1"/>
        <end position="68"/>
    </location>
</feature>
<dbReference type="InterPro" id="IPR036388">
    <property type="entry name" value="WH-like_DNA-bd_sf"/>
</dbReference>
<accession>A0ABP8LE36</accession>
<dbReference type="InterPro" id="IPR036390">
    <property type="entry name" value="WH_DNA-bd_sf"/>
</dbReference>
<comment type="caution">
    <text evidence="6">The sequence shown here is derived from an EMBL/GenBank/DDBJ whole genome shotgun (WGS) entry which is preliminary data.</text>
</comment>
<dbReference type="CDD" id="cd07377">
    <property type="entry name" value="WHTH_GntR"/>
    <property type="match status" value="1"/>
</dbReference>
<dbReference type="PROSITE" id="PS50949">
    <property type="entry name" value="HTH_GNTR"/>
    <property type="match status" value="1"/>
</dbReference>